<proteinExistence type="predicted"/>
<dbReference type="CDD" id="cd19368">
    <property type="entry name" value="TenA_C_AtTH2-like"/>
    <property type="match status" value="1"/>
</dbReference>
<dbReference type="PANTHER" id="PTHR43198">
    <property type="entry name" value="BIFUNCTIONAL TH2 PROTEIN"/>
    <property type="match status" value="1"/>
</dbReference>
<dbReference type="Pfam" id="PF03070">
    <property type="entry name" value="TENA_THI-4"/>
    <property type="match status" value="2"/>
</dbReference>
<dbReference type="InterPro" id="IPR004305">
    <property type="entry name" value="Thiaminase-2/PQQC"/>
</dbReference>
<dbReference type="SUPFAM" id="SSF48613">
    <property type="entry name" value="Heme oxygenase-like"/>
    <property type="match status" value="1"/>
</dbReference>
<dbReference type="InterPro" id="IPR016084">
    <property type="entry name" value="Haem_Oase-like_multi-hlx"/>
</dbReference>
<dbReference type="Gene3D" id="1.20.910.10">
    <property type="entry name" value="Heme oxygenase-like"/>
    <property type="match status" value="1"/>
</dbReference>
<dbReference type="AlphaFoldDB" id="A0ABD1ZSM7"/>
<dbReference type="GO" id="GO:0006772">
    <property type="term" value="P:thiamine metabolic process"/>
    <property type="evidence" value="ECO:0007669"/>
    <property type="project" value="UniProtKB-ARBA"/>
</dbReference>
<accession>A0ABD1ZSM7</accession>
<reference evidence="2 3" key="1">
    <citation type="submission" date="2024-09" db="EMBL/GenBank/DDBJ databases">
        <title>Chromosome-scale assembly of Riccia fluitans.</title>
        <authorList>
            <person name="Paukszto L."/>
            <person name="Sawicki J."/>
            <person name="Karawczyk K."/>
            <person name="Piernik-Szablinska J."/>
            <person name="Szczecinska M."/>
            <person name="Mazdziarz M."/>
        </authorList>
    </citation>
    <scope>NUCLEOTIDE SEQUENCE [LARGE SCALE GENOMIC DNA]</scope>
    <source>
        <strain evidence="2">Rf_01</strain>
        <tissue evidence="2">Aerial parts of the thallus</tissue>
    </source>
</reference>
<name>A0ABD1ZSM7_9MARC</name>
<dbReference type="InterPro" id="IPR023214">
    <property type="entry name" value="HAD_sf"/>
</dbReference>
<dbReference type="PANTHER" id="PTHR43198:SF2">
    <property type="entry name" value="SI:CH1073-67J19.1-RELATED"/>
    <property type="match status" value="1"/>
</dbReference>
<dbReference type="InterPro" id="IPR036412">
    <property type="entry name" value="HAD-like_sf"/>
</dbReference>
<dbReference type="InterPro" id="IPR050967">
    <property type="entry name" value="Thiamine_Salvage_TenA"/>
</dbReference>
<dbReference type="EMBL" id="JBHFFA010000001">
    <property type="protein sequence ID" value="KAL2653394.1"/>
    <property type="molecule type" value="Genomic_DNA"/>
</dbReference>
<organism evidence="2 3">
    <name type="scientific">Riccia fluitans</name>
    <dbReference type="NCBI Taxonomy" id="41844"/>
    <lineage>
        <taxon>Eukaryota</taxon>
        <taxon>Viridiplantae</taxon>
        <taxon>Streptophyta</taxon>
        <taxon>Embryophyta</taxon>
        <taxon>Marchantiophyta</taxon>
        <taxon>Marchantiopsida</taxon>
        <taxon>Marchantiidae</taxon>
        <taxon>Marchantiales</taxon>
        <taxon>Ricciaceae</taxon>
        <taxon>Riccia</taxon>
    </lineage>
</organism>
<protein>
    <recommendedName>
        <fullName evidence="1">Thiaminase-2/PQQC domain-containing protein</fullName>
    </recommendedName>
</protein>
<gene>
    <name evidence="2" type="ORF">R1flu_021522</name>
</gene>
<keyword evidence="3" id="KW-1185">Reference proteome</keyword>
<evidence type="ECO:0000259" key="1">
    <source>
        <dbReference type="Pfam" id="PF03070"/>
    </source>
</evidence>
<feature type="domain" description="Thiaminase-2/PQQC" evidence="1">
    <location>
        <begin position="114"/>
        <end position="212"/>
    </location>
</feature>
<sequence>MFMLKLQSLLHKKPRWISQSLLGHCHDTLSSHSRSSAIWRPRFHQISNPLKEVGLSRPAAAAEISLSSIRKILGHSQAFNHHQSTREMESPKTALAKKLWEMNQKEAYCALYQPFVVAMAAGTLPLESFRDYIAQDVFYLAAFAEAYGLAVENTDDEQAKAVLRDLQHHVQEELEQVHLSAAQTFGFQLPSKIVPNTATRAYTEFLLAVAKGDLSSRWVSGIVTRNFSSGDELSRRRKLAAFTMAALTPCMRLYAFLGQEIKRRSHISVLKANPYVKWVETYASTDFEAPTLQSEILLHTLASPFSEERENVASLYNRAMELEIGFFAAQTLSDKQIVPLLRSSETHIILVSDFDLTCTLEDSCSVLARLVISAANGTAKAKDLETKWAELGTQYSLEYQKLLDRILPSSGEKTDEYNPHGLREALKELSDFEGEANARVIQSEFLAGLRTESVLQAGSRIPFYQGCEQLLTAVSKLKQSLEFHILSVCWSRTLIQSSLSSKGLQFTNIHSNELGSDGRIDRRIESALDKEHVFKEILGQGKQKTADSLSIYVGDSVTDLLCLMKADIGIVIGQSSTLDRMAANFGIKMLPLYTGLLQREQQRSSSDGRNLWSKFEGVLYRVCSWNELNAFLLGS</sequence>
<comment type="caution">
    <text evidence="2">The sequence shown here is derived from an EMBL/GenBank/DDBJ whole genome shotgun (WGS) entry which is preliminary data.</text>
</comment>
<evidence type="ECO:0000313" key="3">
    <source>
        <dbReference type="Proteomes" id="UP001605036"/>
    </source>
</evidence>
<evidence type="ECO:0000313" key="2">
    <source>
        <dbReference type="EMBL" id="KAL2653394.1"/>
    </source>
</evidence>
<dbReference type="SUPFAM" id="SSF56784">
    <property type="entry name" value="HAD-like"/>
    <property type="match status" value="1"/>
</dbReference>
<dbReference type="Gene3D" id="3.40.50.1000">
    <property type="entry name" value="HAD superfamily/HAD-like"/>
    <property type="match status" value="1"/>
</dbReference>
<feature type="domain" description="Thiaminase-2/PQQC" evidence="1">
    <location>
        <begin position="236"/>
        <end position="329"/>
    </location>
</feature>
<dbReference type="Proteomes" id="UP001605036">
    <property type="component" value="Unassembled WGS sequence"/>
</dbReference>